<evidence type="ECO:0000256" key="1">
    <source>
        <dbReference type="ARBA" id="ARBA00022679"/>
    </source>
</evidence>
<feature type="domain" description="Rhodanese" evidence="3">
    <location>
        <begin position="105"/>
        <end position="197"/>
    </location>
</feature>
<keyword evidence="4" id="KW-0670">Pyruvate</keyword>
<dbReference type="CDD" id="cd01448">
    <property type="entry name" value="TST_Repeat_1"/>
    <property type="match status" value="1"/>
</dbReference>
<keyword evidence="5" id="KW-1185">Reference proteome</keyword>
<dbReference type="PROSITE" id="PS50206">
    <property type="entry name" value="RHODANESE_3"/>
    <property type="match status" value="2"/>
</dbReference>
<dbReference type="InterPro" id="IPR001763">
    <property type="entry name" value="Rhodanese-like_dom"/>
</dbReference>
<dbReference type="PANTHER" id="PTHR11364">
    <property type="entry name" value="THIOSULFATE SULFERTANSFERASE"/>
    <property type="match status" value="1"/>
</dbReference>
<protein>
    <submittedName>
        <fullName evidence="4">Thiosulfate/3-mercaptopyruvate sulfurtransferase</fullName>
    </submittedName>
</protein>
<dbReference type="Gene3D" id="3.40.250.10">
    <property type="entry name" value="Rhodanese-like domain"/>
    <property type="match status" value="2"/>
</dbReference>
<feature type="domain" description="Rhodanese" evidence="3">
    <location>
        <begin position="246"/>
        <end position="343"/>
    </location>
</feature>
<reference evidence="4 5" key="1">
    <citation type="submission" date="2016-10" db="EMBL/GenBank/DDBJ databases">
        <authorList>
            <person name="de Groot N.N."/>
        </authorList>
    </citation>
    <scope>NUCLEOTIDE SEQUENCE [LARGE SCALE GENOMIC DNA]</scope>
    <source>
        <strain evidence="4 5">CGMCC 4.3491</strain>
    </source>
</reference>
<gene>
    <name evidence="4" type="ORF">SAMN05216554_2975</name>
</gene>
<evidence type="ECO:0000259" key="3">
    <source>
        <dbReference type="PROSITE" id="PS50206"/>
    </source>
</evidence>
<dbReference type="EMBL" id="FNPZ01000003">
    <property type="protein sequence ID" value="SDZ27600.1"/>
    <property type="molecule type" value="Genomic_DNA"/>
</dbReference>
<dbReference type="Proteomes" id="UP000198891">
    <property type="component" value="Unassembled WGS sequence"/>
</dbReference>
<dbReference type="AlphaFoldDB" id="A0A1H3RPP8"/>
<sequence>MRGLATLAGASGCSPGRPTHRYVLVTFYCNAQARVGGNEYRGAVTTTDSSHLSPLLTSPLVSTQWLADHLGSEGLVVLDATVLPIASPAGAGTAWLSGLDQYLLAGHVPGAVFADLLDVFSDAEGSFGFARPSLAQFEEAAASVGVDNDTSVVVYDSVAGQWAARLWWLFRAFGYDRVAVLDGGFAKWSDEERPTETGNVLPSSGAVFVGVERPELWASKAEVEAIVAGSTDFPATLVFAGPPTDFTGETSPRTRAGHIPGSVSVPAGRLADRSTKALLKGDALREKFVPALAGDTSRVVTYCGSGIAAASAALALTVLGEEQVSVYDGSLNEWAADPEAPLVTTV</sequence>
<keyword evidence="1 4" id="KW-0808">Transferase</keyword>
<dbReference type="SUPFAM" id="SSF52821">
    <property type="entry name" value="Rhodanese/Cell cycle control phosphatase"/>
    <property type="match status" value="2"/>
</dbReference>
<organism evidence="4 5">
    <name type="scientific">Herbiconiux ginsengi</name>
    <dbReference type="NCBI Taxonomy" id="381665"/>
    <lineage>
        <taxon>Bacteria</taxon>
        <taxon>Bacillati</taxon>
        <taxon>Actinomycetota</taxon>
        <taxon>Actinomycetes</taxon>
        <taxon>Micrococcales</taxon>
        <taxon>Microbacteriaceae</taxon>
        <taxon>Herbiconiux</taxon>
    </lineage>
</organism>
<dbReference type="SMART" id="SM00450">
    <property type="entry name" value="RHOD"/>
    <property type="match status" value="2"/>
</dbReference>
<dbReference type="STRING" id="381665.SAMN05216554_2975"/>
<evidence type="ECO:0000256" key="2">
    <source>
        <dbReference type="ARBA" id="ARBA00022737"/>
    </source>
</evidence>
<evidence type="ECO:0000313" key="4">
    <source>
        <dbReference type="EMBL" id="SDZ27600.1"/>
    </source>
</evidence>
<evidence type="ECO:0000313" key="5">
    <source>
        <dbReference type="Proteomes" id="UP000198891"/>
    </source>
</evidence>
<accession>A0A1H3RPP8</accession>
<proteinExistence type="predicted"/>
<name>A0A1H3RPP8_9MICO</name>
<dbReference type="InterPro" id="IPR045078">
    <property type="entry name" value="TST/MPST-like"/>
</dbReference>
<dbReference type="PANTHER" id="PTHR11364:SF27">
    <property type="entry name" value="SULFURTRANSFERASE"/>
    <property type="match status" value="1"/>
</dbReference>
<dbReference type="OrthoDB" id="9770030at2"/>
<keyword evidence="2" id="KW-0677">Repeat</keyword>
<dbReference type="InterPro" id="IPR036873">
    <property type="entry name" value="Rhodanese-like_dom_sf"/>
</dbReference>
<dbReference type="Pfam" id="PF00581">
    <property type="entry name" value="Rhodanese"/>
    <property type="match status" value="2"/>
</dbReference>
<dbReference type="GO" id="GO:0004792">
    <property type="term" value="F:thiosulfate-cyanide sulfurtransferase activity"/>
    <property type="evidence" value="ECO:0007669"/>
    <property type="project" value="TreeGrafter"/>
</dbReference>